<dbReference type="EMBL" id="AZEB01000032">
    <property type="protein sequence ID" value="KRL20265.1"/>
    <property type="molecule type" value="Genomic_DNA"/>
</dbReference>
<proteinExistence type="predicted"/>
<dbReference type="PATRIC" id="fig|1423766.4.peg.1830"/>
<evidence type="ECO:0000259" key="2">
    <source>
        <dbReference type="Pfam" id="PF14581"/>
    </source>
</evidence>
<sequence length="288" mass="32652">MMETESVKKPMMYKLTPTPNNVDGDQGIMSFRKSGFNQRLQSFMDQPMDPELEHKFAAALLEMKFYAPVQTGRRKASAKQPQPAFTLSVAVTTYLADGQKYIPVFTDLTKMQTFLAGSPNMVPFRSFEFTSKELMAEADQFNLSGILINPGDQSFPLTREYWDYIHKVAPVVASKNLDDDFMFKLINPTPTKLQAALSRSLKHVRKAEAAWLVKLKPKDDQNYQYAVIVDYKGKPENFEAKVSRKLAIAAHRYIPYGADIIVGRLTGKIGSEIKHDVDAFYKRSGWLS</sequence>
<dbReference type="AlphaFoldDB" id="A0A0R1NK99"/>
<dbReference type="Proteomes" id="UP000051439">
    <property type="component" value="Unassembled WGS sequence"/>
</dbReference>
<evidence type="ECO:0000313" key="4">
    <source>
        <dbReference type="Proteomes" id="UP000051439"/>
    </source>
</evidence>
<dbReference type="Pfam" id="PF14581">
    <property type="entry name" value="SseB_C"/>
    <property type="match status" value="1"/>
</dbReference>
<protein>
    <recommendedName>
        <fullName evidence="5">SseB protein N-terminal domain-containing protein</fullName>
    </recommendedName>
</protein>
<accession>A0A0R1NK99</accession>
<feature type="domain" description="SseB protein C-terminal" evidence="2">
    <location>
        <begin position="188"/>
        <end position="283"/>
    </location>
</feature>
<gene>
    <name evidence="3" type="ORF">FC98_GL001768</name>
</gene>
<dbReference type="InterPro" id="IPR027945">
    <property type="entry name" value="SseB_C"/>
</dbReference>
<evidence type="ECO:0000259" key="1">
    <source>
        <dbReference type="Pfam" id="PF07179"/>
    </source>
</evidence>
<dbReference type="RefSeq" id="WP_054655695.1">
    <property type="nucleotide sequence ID" value="NZ_AZEB01000032.1"/>
</dbReference>
<feature type="domain" description="SseB protein N-terminal" evidence="1">
    <location>
        <begin position="49"/>
        <end position="160"/>
    </location>
</feature>
<comment type="caution">
    <text evidence="3">The sequence shown here is derived from an EMBL/GenBank/DDBJ whole genome shotgun (WGS) entry which is preliminary data.</text>
</comment>
<evidence type="ECO:0000313" key="3">
    <source>
        <dbReference type="EMBL" id="KRL20265.1"/>
    </source>
</evidence>
<reference evidence="3 4" key="1">
    <citation type="journal article" date="2015" name="Genome Announc.">
        <title>Expanding the biotechnology potential of lactobacilli through comparative genomics of 213 strains and associated genera.</title>
        <authorList>
            <person name="Sun Z."/>
            <person name="Harris H.M."/>
            <person name="McCann A."/>
            <person name="Guo C."/>
            <person name="Argimon S."/>
            <person name="Zhang W."/>
            <person name="Yang X."/>
            <person name="Jeffery I.B."/>
            <person name="Cooney J.C."/>
            <person name="Kagawa T.F."/>
            <person name="Liu W."/>
            <person name="Song Y."/>
            <person name="Salvetti E."/>
            <person name="Wrobel A."/>
            <person name="Rasinkangas P."/>
            <person name="Parkhill J."/>
            <person name="Rea M.C."/>
            <person name="O'Sullivan O."/>
            <person name="Ritari J."/>
            <person name="Douillard F.P."/>
            <person name="Paul Ross R."/>
            <person name="Yang R."/>
            <person name="Briner A.E."/>
            <person name="Felis G.E."/>
            <person name="de Vos W.M."/>
            <person name="Barrangou R."/>
            <person name="Klaenhammer T.R."/>
            <person name="Caufield P.W."/>
            <person name="Cui Y."/>
            <person name="Zhang H."/>
            <person name="O'Toole P.W."/>
        </authorList>
    </citation>
    <scope>NUCLEOTIDE SEQUENCE [LARGE SCALE GENOMIC DNA]</scope>
    <source>
        <strain evidence="3 4">DSM 19906</strain>
    </source>
</reference>
<name>A0A0R1NK99_9LACO</name>
<evidence type="ECO:0008006" key="5">
    <source>
        <dbReference type="Google" id="ProtNLM"/>
    </source>
</evidence>
<organism evidence="3 4">
    <name type="scientific">Lentilactobacillus kisonensis DSM 19906 = JCM 15041</name>
    <dbReference type="NCBI Taxonomy" id="1423766"/>
    <lineage>
        <taxon>Bacteria</taxon>
        <taxon>Bacillati</taxon>
        <taxon>Bacillota</taxon>
        <taxon>Bacilli</taxon>
        <taxon>Lactobacillales</taxon>
        <taxon>Lactobacillaceae</taxon>
        <taxon>Lentilactobacillus</taxon>
    </lineage>
</organism>
<dbReference type="Pfam" id="PF07179">
    <property type="entry name" value="SseB"/>
    <property type="match status" value="1"/>
</dbReference>
<dbReference type="InterPro" id="IPR009839">
    <property type="entry name" value="SseB_N"/>
</dbReference>
<keyword evidence="4" id="KW-1185">Reference proteome</keyword>